<dbReference type="InterPro" id="IPR051906">
    <property type="entry name" value="TolC-like"/>
</dbReference>
<keyword evidence="5" id="KW-0812">Transmembrane</keyword>
<dbReference type="STRING" id="1150368.SAMN02927921_01342"/>
<dbReference type="GO" id="GO:1990281">
    <property type="term" value="C:efflux pump complex"/>
    <property type="evidence" value="ECO:0007669"/>
    <property type="project" value="TreeGrafter"/>
</dbReference>
<sequence length="413" mass="46646">MKKIIRIISIALLPFMVNAQALDDYLQIAAENNPEVKASYARFEAAMQKAPQVSSLPDPTLTMSAFGKMIETRLGRQEAKFSLMQMFPWFGTLKAREDAATSMAEAGFQQYLDTREELFVKVKTVYAEMYELQATIRIQEENMEVLNTFRELALSRFRNGKAAMVDVVRVDMKRNDAGTEITLLKDKRASVAYRFNALLNVAYDSEVVFPETLPALPEGEGMEQGNIEGDSLFAAHPKMQQLDKQTASYAAQRRAAVKQGLPMIGIGVDYSIISKQTEMNPENNGQDVIMPMLSVSLPVFRKQHKARVKEADFLAEAARQESVAVRNRLRADYEMARYDIRKAQQRIALYDKQLESTGQAMKLLLSSYGNTDSTMDEILRLQQEKLLYQAAKITAEKDGFSAYARKAYLLSED</sequence>
<dbReference type="SUPFAM" id="SSF56954">
    <property type="entry name" value="Outer membrane efflux proteins (OEP)"/>
    <property type="match status" value="1"/>
</dbReference>
<protein>
    <submittedName>
        <fullName evidence="9">Outer membrane protein TolC</fullName>
    </submittedName>
</protein>
<dbReference type="AlphaFoldDB" id="A0A1K1NMU0"/>
<evidence type="ECO:0000313" key="10">
    <source>
        <dbReference type="Proteomes" id="UP000182248"/>
    </source>
</evidence>
<feature type="signal peptide" evidence="8">
    <location>
        <begin position="1"/>
        <end position="21"/>
    </location>
</feature>
<dbReference type="OrthoDB" id="1680428at2"/>
<dbReference type="PANTHER" id="PTHR30026:SF20">
    <property type="entry name" value="OUTER MEMBRANE PROTEIN TOLC"/>
    <property type="match status" value="1"/>
</dbReference>
<keyword evidence="7" id="KW-0998">Cell outer membrane</keyword>
<dbReference type="Proteomes" id="UP000182248">
    <property type="component" value="Unassembled WGS sequence"/>
</dbReference>
<feature type="chain" id="PRO_5012001176" evidence="8">
    <location>
        <begin position="22"/>
        <end position="413"/>
    </location>
</feature>
<keyword evidence="3" id="KW-0813">Transport</keyword>
<dbReference type="Gene3D" id="1.20.1600.10">
    <property type="entry name" value="Outer membrane efflux proteins (OEP)"/>
    <property type="match status" value="1"/>
</dbReference>
<organism evidence="9 10">
    <name type="scientific">Sinomicrobium oceani</name>
    <dbReference type="NCBI Taxonomy" id="1150368"/>
    <lineage>
        <taxon>Bacteria</taxon>
        <taxon>Pseudomonadati</taxon>
        <taxon>Bacteroidota</taxon>
        <taxon>Flavobacteriia</taxon>
        <taxon>Flavobacteriales</taxon>
        <taxon>Flavobacteriaceae</taxon>
        <taxon>Sinomicrobium</taxon>
    </lineage>
</organism>
<dbReference type="Pfam" id="PF02321">
    <property type="entry name" value="OEP"/>
    <property type="match status" value="2"/>
</dbReference>
<comment type="subcellular location">
    <subcellularLocation>
        <location evidence="1">Cell outer membrane</location>
    </subcellularLocation>
</comment>
<dbReference type="InterPro" id="IPR003423">
    <property type="entry name" value="OMP_efflux"/>
</dbReference>
<evidence type="ECO:0000256" key="4">
    <source>
        <dbReference type="ARBA" id="ARBA00022452"/>
    </source>
</evidence>
<reference evidence="9 10" key="1">
    <citation type="submission" date="2016-11" db="EMBL/GenBank/DDBJ databases">
        <authorList>
            <person name="Jaros S."/>
            <person name="Januszkiewicz K."/>
            <person name="Wedrychowicz H."/>
        </authorList>
    </citation>
    <scope>NUCLEOTIDE SEQUENCE [LARGE SCALE GENOMIC DNA]</scope>
    <source>
        <strain evidence="9 10">CGMCC 1.12145</strain>
    </source>
</reference>
<gene>
    <name evidence="9" type="ORF">SAMN02927921_01342</name>
</gene>
<keyword evidence="8" id="KW-0732">Signal</keyword>
<dbReference type="GO" id="GO:0015562">
    <property type="term" value="F:efflux transmembrane transporter activity"/>
    <property type="evidence" value="ECO:0007669"/>
    <property type="project" value="InterPro"/>
</dbReference>
<accession>A0A1K1NMU0</accession>
<evidence type="ECO:0000256" key="6">
    <source>
        <dbReference type="ARBA" id="ARBA00023136"/>
    </source>
</evidence>
<evidence type="ECO:0000256" key="8">
    <source>
        <dbReference type="SAM" id="SignalP"/>
    </source>
</evidence>
<evidence type="ECO:0000256" key="5">
    <source>
        <dbReference type="ARBA" id="ARBA00022692"/>
    </source>
</evidence>
<dbReference type="RefSeq" id="WP_072316588.1">
    <property type="nucleotide sequence ID" value="NZ_FPJE01000006.1"/>
</dbReference>
<keyword evidence="6" id="KW-0472">Membrane</keyword>
<evidence type="ECO:0000256" key="2">
    <source>
        <dbReference type="ARBA" id="ARBA00007613"/>
    </source>
</evidence>
<comment type="similarity">
    <text evidence="2">Belongs to the outer membrane factor (OMF) (TC 1.B.17) family.</text>
</comment>
<dbReference type="GO" id="GO:0009279">
    <property type="term" value="C:cell outer membrane"/>
    <property type="evidence" value="ECO:0007669"/>
    <property type="project" value="UniProtKB-SubCell"/>
</dbReference>
<evidence type="ECO:0000313" key="9">
    <source>
        <dbReference type="EMBL" id="SFW36589.1"/>
    </source>
</evidence>
<evidence type="ECO:0000256" key="7">
    <source>
        <dbReference type="ARBA" id="ARBA00023237"/>
    </source>
</evidence>
<dbReference type="PANTHER" id="PTHR30026">
    <property type="entry name" value="OUTER MEMBRANE PROTEIN TOLC"/>
    <property type="match status" value="1"/>
</dbReference>
<dbReference type="EMBL" id="FPJE01000006">
    <property type="protein sequence ID" value="SFW36589.1"/>
    <property type="molecule type" value="Genomic_DNA"/>
</dbReference>
<name>A0A1K1NMU0_9FLAO</name>
<keyword evidence="4" id="KW-1134">Transmembrane beta strand</keyword>
<dbReference type="GO" id="GO:0015288">
    <property type="term" value="F:porin activity"/>
    <property type="evidence" value="ECO:0007669"/>
    <property type="project" value="TreeGrafter"/>
</dbReference>
<evidence type="ECO:0000256" key="1">
    <source>
        <dbReference type="ARBA" id="ARBA00004442"/>
    </source>
</evidence>
<evidence type="ECO:0000256" key="3">
    <source>
        <dbReference type="ARBA" id="ARBA00022448"/>
    </source>
</evidence>
<keyword evidence="10" id="KW-1185">Reference proteome</keyword>
<proteinExistence type="inferred from homology"/>